<organism evidence="5 6">
    <name type="scientific">Yinghuangia aomiensis</name>
    <dbReference type="NCBI Taxonomy" id="676205"/>
    <lineage>
        <taxon>Bacteria</taxon>
        <taxon>Bacillati</taxon>
        <taxon>Actinomycetota</taxon>
        <taxon>Actinomycetes</taxon>
        <taxon>Kitasatosporales</taxon>
        <taxon>Streptomycetaceae</taxon>
        <taxon>Yinghuangia</taxon>
    </lineage>
</organism>
<dbReference type="Pfam" id="PF03965">
    <property type="entry name" value="Penicillinase_R"/>
    <property type="match status" value="1"/>
</dbReference>
<evidence type="ECO:0000256" key="3">
    <source>
        <dbReference type="ARBA" id="ARBA00023125"/>
    </source>
</evidence>
<keyword evidence="3" id="KW-0238">DNA-binding</keyword>
<proteinExistence type="inferred from homology"/>
<accession>A0ABP9HZ36</accession>
<keyword evidence="6" id="KW-1185">Reference proteome</keyword>
<gene>
    <name evidence="5" type="ORF">GCM10023205_59100</name>
</gene>
<evidence type="ECO:0000313" key="5">
    <source>
        <dbReference type="EMBL" id="GAA4981915.1"/>
    </source>
</evidence>
<dbReference type="PIRSF" id="PIRSF019455">
    <property type="entry name" value="CopR_AtkY"/>
    <property type="match status" value="1"/>
</dbReference>
<dbReference type="InterPro" id="IPR005650">
    <property type="entry name" value="BlaI_family"/>
</dbReference>
<evidence type="ECO:0008006" key="7">
    <source>
        <dbReference type="Google" id="ProtNLM"/>
    </source>
</evidence>
<dbReference type="RefSeq" id="WP_345678781.1">
    <property type="nucleotide sequence ID" value="NZ_BAABHS010000024.1"/>
</dbReference>
<dbReference type="SUPFAM" id="SSF46785">
    <property type="entry name" value="Winged helix' DNA-binding domain"/>
    <property type="match status" value="1"/>
</dbReference>
<reference evidence="6" key="1">
    <citation type="journal article" date="2019" name="Int. J. Syst. Evol. Microbiol.">
        <title>The Global Catalogue of Microorganisms (GCM) 10K type strain sequencing project: providing services to taxonomists for standard genome sequencing and annotation.</title>
        <authorList>
            <consortium name="The Broad Institute Genomics Platform"/>
            <consortium name="The Broad Institute Genome Sequencing Center for Infectious Disease"/>
            <person name="Wu L."/>
            <person name="Ma J."/>
        </authorList>
    </citation>
    <scope>NUCLEOTIDE SEQUENCE [LARGE SCALE GENOMIC DNA]</scope>
    <source>
        <strain evidence="6">JCM 17986</strain>
    </source>
</reference>
<dbReference type="Proteomes" id="UP001500466">
    <property type="component" value="Unassembled WGS sequence"/>
</dbReference>
<keyword evidence="2" id="KW-0805">Transcription regulation</keyword>
<sequence>MGEAPRVQGGLQAEIMTVLWRIGAGTVEQVRGGLPEGSGSAYTTVQTVLNRLAERGLVVRTRERNVIVYQPAMSEAEYVDSALAATLDSASKSARRLALARLVGRMGAGELDELRELARGLDKGEPGPA</sequence>
<dbReference type="EMBL" id="BAABHS010000024">
    <property type="protein sequence ID" value="GAA4981915.1"/>
    <property type="molecule type" value="Genomic_DNA"/>
</dbReference>
<comment type="similarity">
    <text evidence="1">Belongs to the BlaI transcriptional regulatory family.</text>
</comment>
<comment type="caution">
    <text evidence="5">The sequence shown here is derived from an EMBL/GenBank/DDBJ whole genome shotgun (WGS) entry which is preliminary data.</text>
</comment>
<dbReference type="Gene3D" id="1.10.10.10">
    <property type="entry name" value="Winged helix-like DNA-binding domain superfamily/Winged helix DNA-binding domain"/>
    <property type="match status" value="1"/>
</dbReference>
<name>A0ABP9HZ36_9ACTN</name>
<evidence type="ECO:0000256" key="2">
    <source>
        <dbReference type="ARBA" id="ARBA00023015"/>
    </source>
</evidence>
<evidence type="ECO:0000256" key="1">
    <source>
        <dbReference type="ARBA" id="ARBA00011046"/>
    </source>
</evidence>
<dbReference type="InterPro" id="IPR036390">
    <property type="entry name" value="WH_DNA-bd_sf"/>
</dbReference>
<keyword evidence="4" id="KW-0804">Transcription</keyword>
<protein>
    <recommendedName>
        <fullName evidence="7">Transcriptional regulator</fullName>
    </recommendedName>
</protein>
<evidence type="ECO:0000313" key="6">
    <source>
        <dbReference type="Proteomes" id="UP001500466"/>
    </source>
</evidence>
<evidence type="ECO:0000256" key="4">
    <source>
        <dbReference type="ARBA" id="ARBA00023163"/>
    </source>
</evidence>
<dbReference type="InterPro" id="IPR036388">
    <property type="entry name" value="WH-like_DNA-bd_sf"/>
</dbReference>